<evidence type="ECO:0000313" key="2">
    <source>
        <dbReference type="Proteomes" id="UP001162480"/>
    </source>
</evidence>
<evidence type="ECO:0000313" key="1">
    <source>
        <dbReference type="EMBL" id="CAI9720749.1"/>
    </source>
</evidence>
<keyword evidence="2" id="KW-1185">Reference proteome</keyword>
<dbReference type="AlphaFoldDB" id="A0AA36AS61"/>
<protein>
    <submittedName>
        <fullName evidence="1">Uncharacterized protein</fullName>
    </submittedName>
</protein>
<proteinExistence type="predicted"/>
<reference evidence="1" key="1">
    <citation type="submission" date="2023-08" db="EMBL/GenBank/DDBJ databases">
        <authorList>
            <person name="Alioto T."/>
            <person name="Alioto T."/>
            <person name="Gomez Garrido J."/>
        </authorList>
    </citation>
    <scope>NUCLEOTIDE SEQUENCE</scope>
</reference>
<name>A0AA36AS61_OCTVU</name>
<organism evidence="1 2">
    <name type="scientific">Octopus vulgaris</name>
    <name type="common">Common octopus</name>
    <dbReference type="NCBI Taxonomy" id="6645"/>
    <lineage>
        <taxon>Eukaryota</taxon>
        <taxon>Metazoa</taxon>
        <taxon>Spiralia</taxon>
        <taxon>Lophotrochozoa</taxon>
        <taxon>Mollusca</taxon>
        <taxon>Cephalopoda</taxon>
        <taxon>Coleoidea</taxon>
        <taxon>Octopodiformes</taxon>
        <taxon>Octopoda</taxon>
        <taxon>Incirrata</taxon>
        <taxon>Octopodidae</taxon>
        <taxon>Octopus</taxon>
    </lineage>
</organism>
<gene>
    <name evidence="1" type="ORF">OCTVUL_1B004379</name>
</gene>
<dbReference type="EMBL" id="OX597817">
    <property type="protein sequence ID" value="CAI9720749.1"/>
    <property type="molecule type" value="Genomic_DNA"/>
</dbReference>
<accession>A0AA36AS61</accession>
<dbReference type="Proteomes" id="UP001162480">
    <property type="component" value="Chromosome 4"/>
</dbReference>
<sequence>MQNTSSDQMKGSVAKDNKVSLDMRGIAPTVTKITEKQPTTQKQQYIKPTNLYDKPAFTTSVYRSTVLLTCYSKVM</sequence>